<name>A0A318J1M9_9BURK</name>
<evidence type="ECO:0000313" key="3">
    <source>
        <dbReference type="Proteomes" id="UP000247792"/>
    </source>
</evidence>
<dbReference type="PANTHER" id="PTHR37549">
    <property type="entry name" value="LIPOPROTEIN LPRI"/>
    <property type="match status" value="1"/>
</dbReference>
<dbReference type="EMBL" id="QJKB01000007">
    <property type="protein sequence ID" value="PXX41495.1"/>
    <property type="molecule type" value="Genomic_DNA"/>
</dbReference>
<dbReference type="PANTHER" id="PTHR37549:SF1">
    <property type="entry name" value="LIPOPROTEIN LPRI"/>
    <property type="match status" value="1"/>
</dbReference>
<dbReference type="InterPro" id="IPR052755">
    <property type="entry name" value="Lysozyme_Inhibitor_LprI"/>
</dbReference>
<organism evidence="2 3">
    <name type="scientific">Undibacterium pigrum</name>
    <dbReference type="NCBI Taxonomy" id="401470"/>
    <lineage>
        <taxon>Bacteria</taxon>
        <taxon>Pseudomonadati</taxon>
        <taxon>Pseudomonadota</taxon>
        <taxon>Betaproteobacteria</taxon>
        <taxon>Burkholderiales</taxon>
        <taxon>Oxalobacteraceae</taxon>
        <taxon>Undibacterium</taxon>
    </lineage>
</organism>
<evidence type="ECO:0008006" key="4">
    <source>
        <dbReference type="Google" id="ProtNLM"/>
    </source>
</evidence>
<dbReference type="Proteomes" id="UP000247792">
    <property type="component" value="Unassembled WGS sequence"/>
</dbReference>
<proteinExistence type="predicted"/>
<accession>A0A318J1M9</accession>
<dbReference type="GO" id="GO:0005576">
    <property type="term" value="C:extracellular region"/>
    <property type="evidence" value="ECO:0007669"/>
    <property type="project" value="TreeGrafter"/>
</dbReference>
<evidence type="ECO:0000313" key="2">
    <source>
        <dbReference type="EMBL" id="PXX41495.1"/>
    </source>
</evidence>
<keyword evidence="3" id="KW-1185">Reference proteome</keyword>
<dbReference type="NCBIfam" id="NF047539">
    <property type="entry name" value="XAC2610_fam"/>
    <property type="match status" value="1"/>
</dbReference>
<dbReference type="RefSeq" id="WP_110256727.1">
    <property type="nucleotide sequence ID" value="NZ_QJKB01000007.1"/>
</dbReference>
<comment type="caution">
    <text evidence="2">The sequence shown here is derived from an EMBL/GenBank/DDBJ whole genome shotgun (WGS) entry which is preliminary data.</text>
</comment>
<feature type="signal peptide" evidence="1">
    <location>
        <begin position="1"/>
        <end position="26"/>
    </location>
</feature>
<dbReference type="AlphaFoldDB" id="A0A318J1M9"/>
<feature type="chain" id="PRO_5016301940" description="Lysozyme inhibitor LprI N-terminal domain-containing protein" evidence="1">
    <location>
        <begin position="27"/>
        <end position="342"/>
    </location>
</feature>
<keyword evidence="1" id="KW-0732">Signal</keyword>
<reference evidence="2 3" key="1">
    <citation type="submission" date="2018-05" db="EMBL/GenBank/DDBJ databases">
        <title>Genomic Encyclopedia of Type Strains, Phase IV (KMG-IV): sequencing the most valuable type-strain genomes for metagenomic binning, comparative biology and taxonomic classification.</title>
        <authorList>
            <person name="Goeker M."/>
        </authorList>
    </citation>
    <scope>NUCLEOTIDE SEQUENCE [LARGE SCALE GENOMIC DNA]</scope>
    <source>
        <strain evidence="2 3">DSM 19792</strain>
    </source>
</reference>
<protein>
    <recommendedName>
        <fullName evidence="4">Lysozyme inhibitor LprI N-terminal domain-containing protein</fullName>
    </recommendedName>
</protein>
<dbReference type="InterPro" id="IPR058087">
    <property type="entry name" value="XAC2610_dom"/>
</dbReference>
<evidence type="ECO:0000256" key="1">
    <source>
        <dbReference type="SAM" id="SignalP"/>
    </source>
</evidence>
<sequence length="342" mass="38358">MQMHKLKSCLAIVMFACASISLSAAAASFDCDKAATAVEKTICADPALSALDDQLGVQYRELLKLAKDRAAVSRMNHEWIAADSYLYGNRSSCEDKAEGRQACLTEVYGKRLNLLAALKPLMAKPDQPADEGWRFDLHKVSDKYDFSIRMLNKCDVEEPYDTVTCEDAGVVYISKKGQATPLQVIPMNNIFLSLHKTRPASGSRAAVYDEQGSITIGDFNFDGDEDIAIRNGNFSSYSGPSYDVLLKSRRQDGFVYSEPMTNLILGSLGFFQINKEQQRLMTAEKSGCCYHVSTIYRLISDIPVPVSRKIDDGLVAGKYNYLYEEQWLNNKWKRVKTQRLKR</sequence>
<gene>
    <name evidence="2" type="ORF">DFR42_107146</name>
</gene>